<evidence type="ECO:0000256" key="1">
    <source>
        <dbReference type="ARBA" id="ARBA00022679"/>
    </source>
</evidence>
<dbReference type="AlphaFoldDB" id="A0A9P4NYC9"/>
<dbReference type="OrthoDB" id="30840at2759"/>
<dbReference type="GO" id="GO:0005737">
    <property type="term" value="C:cytoplasm"/>
    <property type="evidence" value="ECO:0007669"/>
    <property type="project" value="TreeGrafter"/>
</dbReference>
<dbReference type="InterPro" id="IPR051635">
    <property type="entry name" value="SNAT-like"/>
</dbReference>
<keyword evidence="6" id="KW-1185">Reference proteome</keyword>
<dbReference type="EMBL" id="MU007020">
    <property type="protein sequence ID" value="KAF2433533.1"/>
    <property type="molecule type" value="Genomic_DNA"/>
</dbReference>
<dbReference type="InterPro" id="IPR000182">
    <property type="entry name" value="GNAT_dom"/>
</dbReference>
<dbReference type="GO" id="GO:0004059">
    <property type="term" value="F:aralkylamine N-acetyltransferase activity"/>
    <property type="evidence" value="ECO:0007669"/>
    <property type="project" value="TreeGrafter"/>
</dbReference>
<dbReference type="PANTHER" id="PTHR10908:SF0">
    <property type="entry name" value="SEROTONIN N-ACETYLTRANSFERASE"/>
    <property type="match status" value="1"/>
</dbReference>
<comment type="caution">
    <text evidence="5">The sequence shown here is derived from an EMBL/GenBank/DDBJ whole genome shotgun (WGS) entry which is preliminary data.</text>
</comment>
<dbReference type="PROSITE" id="PS51186">
    <property type="entry name" value="GNAT"/>
    <property type="match status" value="1"/>
</dbReference>
<dbReference type="SUPFAM" id="SSF55729">
    <property type="entry name" value="Acyl-CoA N-acyltransferases (Nat)"/>
    <property type="match status" value="1"/>
</dbReference>
<dbReference type="PANTHER" id="PTHR10908">
    <property type="entry name" value="SEROTONIN N-ACETYLTRANSFERASE"/>
    <property type="match status" value="1"/>
</dbReference>
<proteinExistence type="predicted"/>
<evidence type="ECO:0000313" key="6">
    <source>
        <dbReference type="Proteomes" id="UP000800235"/>
    </source>
</evidence>
<name>A0A9P4NYC9_9PEZI</name>
<protein>
    <submittedName>
        <fullName evidence="5">Acyl-CoA N-acyltransferase</fullName>
    </submittedName>
</protein>
<reference evidence="5" key="1">
    <citation type="journal article" date="2020" name="Stud. Mycol.">
        <title>101 Dothideomycetes genomes: a test case for predicting lifestyles and emergence of pathogens.</title>
        <authorList>
            <person name="Haridas S."/>
            <person name="Albert R."/>
            <person name="Binder M."/>
            <person name="Bloem J."/>
            <person name="Labutti K."/>
            <person name="Salamov A."/>
            <person name="Andreopoulos B."/>
            <person name="Baker S."/>
            <person name="Barry K."/>
            <person name="Bills G."/>
            <person name="Bluhm B."/>
            <person name="Cannon C."/>
            <person name="Castanera R."/>
            <person name="Culley D."/>
            <person name="Daum C."/>
            <person name="Ezra D."/>
            <person name="Gonzalez J."/>
            <person name="Henrissat B."/>
            <person name="Kuo A."/>
            <person name="Liang C."/>
            <person name="Lipzen A."/>
            <person name="Lutzoni F."/>
            <person name="Magnuson J."/>
            <person name="Mondo S."/>
            <person name="Nolan M."/>
            <person name="Ohm R."/>
            <person name="Pangilinan J."/>
            <person name="Park H.-J."/>
            <person name="Ramirez L."/>
            <person name="Alfaro M."/>
            <person name="Sun H."/>
            <person name="Tritt A."/>
            <person name="Yoshinaga Y."/>
            <person name="Zwiers L.-H."/>
            <person name="Turgeon B."/>
            <person name="Goodwin S."/>
            <person name="Spatafora J."/>
            <person name="Crous P."/>
            <person name="Grigoriev I."/>
        </authorList>
    </citation>
    <scope>NUCLEOTIDE SEQUENCE</scope>
    <source>
        <strain evidence="5">CBS 130266</strain>
    </source>
</reference>
<dbReference type="Gene3D" id="3.40.630.30">
    <property type="match status" value="1"/>
</dbReference>
<keyword evidence="2" id="KW-0012">Acyltransferase</keyword>
<evidence type="ECO:0000256" key="3">
    <source>
        <dbReference type="SAM" id="MobiDB-lite"/>
    </source>
</evidence>
<dbReference type="Proteomes" id="UP000800235">
    <property type="component" value="Unassembled WGS sequence"/>
</dbReference>
<feature type="domain" description="N-acetyltransferase" evidence="4">
    <location>
        <begin position="57"/>
        <end position="261"/>
    </location>
</feature>
<dbReference type="Pfam" id="PF00583">
    <property type="entry name" value="Acetyltransf_1"/>
    <property type="match status" value="1"/>
</dbReference>
<evidence type="ECO:0000259" key="4">
    <source>
        <dbReference type="PROSITE" id="PS51186"/>
    </source>
</evidence>
<evidence type="ECO:0000313" key="5">
    <source>
        <dbReference type="EMBL" id="KAF2433533.1"/>
    </source>
</evidence>
<keyword evidence="1" id="KW-0808">Transferase</keyword>
<feature type="region of interest" description="Disordered" evidence="3">
    <location>
        <begin position="19"/>
        <end position="39"/>
    </location>
</feature>
<organism evidence="5 6">
    <name type="scientific">Tothia fuscella</name>
    <dbReference type="NCBI Taxonomy" id="1048955"/>
    <lineage>
        <taxon>Eukaryota</taxon>
        <taxon>Fungi</taxon>
        <taxon>Dikarya</taxon>
        <taxon>Ascomycota</taxon>
        <taxon>Pezizomycotina</taxon>
        <taxon>Dothideomycetes</taxon>
        <taxon>Pleosporomycetidae</taxon>
        <taxon>Venturiales</taxon>
        <taxon>Cylindrosympodiaceae</taxon>
        <taxon>Tothia</taxon>
    </lineage>
</organism>
<dbReference type="InterPro" id="IPR016181">
    <property type="entry name" value="Acyl_CoA_acyltransferase"/>
</dbReference>
<accession>A0A9P4NYC9</accession>
<sequence length="269" mass="29664">MATDTSNDATIENLPVLTKTAAMEEASHSDTKDAQEELPLPEELPPSKWAELQELHPYAQTLTLQDVDACVLLENSAFPEGQRASREKFIYRISACGELCLGLFTTADPSGPGPPDPNLDTATGPAAPLVETSAERKGVLLAHIVATKTHNHHVKDHDMEIPPDWQADPPGVSRLGHQEHGGTVAIHSLAVLPRYQGKGLGSTLLREYIKRIRQEGQVDRISLITYNRLITYYQQFGFENRGVSEARFGEQSWFDMVLTINKSDQNQAA</sequence>
<dbReference type="CDD" id="cd04301">
    <property type="entry name" value="NAT_SF"/>
    <property type="match status" value="1"/>
</dbReference>
<evidence type="ECO:0000256" key="2">
    <source>
        <dbReference type="ARBA" id="ARBA00023315"/>
    </source>
</evidence>
<feature type="compositionally biased region" description="Basic and acidic residues" evidence="3">
    <location>
        <begin position="25"/>
        <end position="35"/>
    </location>
</feature>
<gene>
    <name evidence="5" type="ORF">EJ08DRAFT_58548</name>
</gene>